<dbReference type="STRING" id="1266370.NITGR_270029"/>
<reference evidence="1 2" key="1">
    <citation type="journal article" date="2013" name="Front. Microbiol.">
        <title>The genome of Nitrospina gracilis illuminates the metabolism and evolution of the major marine nitrite oxidizer.</title>
        <authorList>
            <person name="Luecker S."/>
            <person name="Nowka B."/>
            <person name="Rattei T."/>
            <person name="Spieck E."/>
            <person name="and Daims H."/>
        </authorList>
    </citation>
    <scope>NUCLEOTIDE SEQUENCE [LARGE SCALE GENOMIC DNA]</scope>
    <source>
        <strain evidence="1 2">3/211</strain>
    </source>
</reference>
<dbReference type="AlphaFoldDB" id="M1ZAH6"/>
<accession>M1ZAH6</accession>
<gene>
    <name evidence="1" type="ORF">NITGR_270029</name>
</gene>
<dbReference type="Proteomes" id="UP000011704">
    <property type="component" value="Unassembled WGS sequence"/>
</dbReference>
<sequence>MKVIKLTIDTNLVNVKNSLPSMNTLERWEVEGKVTLIGTERLRMETENHPKQTKKLIP</sequence>
<dbReference type="HOGENOM" id="CLU_2974795_0_0_0"/>
<evidence type="ECO:0000313" key="2">
    <source>
        <dbReference type="Proteomes" id="UP000011704"/>
    </source>
</evidence>
<proteinExistence type="predicted"/>
<protein>
    <submittedName>
        <fullName evidence="1">Uncharacterized protein</fullName>
    </submittedName>
</protein>
<dbReference type="EMBL" id="CAQJ01000030">
    <property type="protein sequence ID" value="CCQ90269.1"/>
    <property type="molecule type" value="Genomic_DNA"/>
</dbReference>
<evidence type="ECO:0000313" key="1">
    <source>
        <dbReference type="EMBL" id="CCQ90269.1"/>
    </source>
</evidence>
<comment type="caution">
    <text evidence="1">The sequence shown here is derived from an EMBL/GenBank/DDBJ whole genome shotgun (WGS) entry which is preliminary data.</text>
</comment>
<keyword evidence="2" id="KW-1185">Reference proteome</keyword>
<organism evidence="1 2">
    <name type="scientific">Nitrospina gracilis (strain 3/211)</name>
    <dbReference type="NCBI Taxonomy" id="1266370"/>
    <lineage>
        <taxon>Bacteria</taxon>
        <taxon>Pseudomonadati</taxon>
        <taxon>Nitrospinota/Tectimicrobiota group</taxon>
        <taxon>Nitrospinota</taxon>
        <taxon>Nitrospinia</taxon>
        <taxon>Nitrospinales</taxon>
        <taxon>Nitrospinaceae</taxon>
        <taxon>Nitrospina</taxon>
    </lineage>
</organism>
<name>M1ZAH6_NITG3</name>
<dbReference type="InParanoid" id="M1ZAH6"/>